<keyword evidence="4" id="KW-0804">Transcription</keyword>
<dbReference type="InterPro" id="IPR005650">
    <property type="entry name" value="BlaI_family"/>
</dbReference>
<evidence type="ECO:0000313" key="5">
    <source>
        <dbReference type="EMBL" id="OWK35578.1"/>
    </source>
</evidence>
<dbReference type="Proteomes" id="UP000214646">
    <property type="component" value="Unassembled WGS sequence"/>
</dbReference>
<comment type="similarity">
    <text evidence="1">Belongs to the BlaI transcriptional regulatory family.</text>
</comment>
<evidence type="ECO:0000256" key="4">
    <source>
        <dbReference type="ARBA" id="ARBA00023163"/>
    </source>
</evidence>
<dbReference type="AlphaFoldDB" id="A0A225DAK6"/>
<accession>A0A225DAK6</accession>
<dbReference type="Pfam" id="PF03965">
    <property type="entry name" value="Penicillinase_R"/>
    <property type="match status" value="1"/>
</dbReference>
<keyword evidence="3" id="KW-0238">DNA-binding</keyword>
<keyword evidence="2" id="KW-0805">Transcription regulation</keyword>
<dbReference type="Gene3D" id="1.10.10.10">
    <property type="entry name" value="Winged helix-like DNA-binding domain superfamily/Winged helix DNA-binding domain"/>
    <property type="match status" value="1"/>
</dbReference>
<evidence type="ECO:0000256" key="2">
    <source>
        <dbReference type="ARBA" id="ARBA00023015"/>
    </source>
</evidence>
<organism evidence="5 6">
    <name type="scientific">Fimbriiglobus ruber</name>
    <dbReference type="NCBI Taxonomy" id="1908690"/>
    <lineage>
        <taxon>Bacteria</taxon>
        <taxon>Pseudomonadati</taxon>
        <taxon>Planctomycetota</taxon>
        <taxon>Planctomycetia</taxon>
        <taxon>Gemmatales</taxon>
        <taxon>Gemmataceae</taxon>
        <taxon>Fimbriiglobus</taxon>
    </lineage>
</organism>
<dbReference type="GO" id="GO:0003677">
    <property type="term" value="F:DNA binding"/>
    <property type="evidence" value="ECO:0007669"/>
    <property type="project" value="UniProtKB-KW"/>
</dbReference>
<dbReference type="SUPFAM" id="SSF46785">
    <property type="entry name" value="Winged helix' DNA-binding domain"/>
    <property type="match status" value="1"/>
</dbReference>
<dbReference type="EMBL" id="NIDE01000017">
    <property type="protein sequence ID" value="OWK35578.1"/>
    <property type="molecule type" value="Genomic_DNA"/>
</dbReference>
<evidence type="ECO:0000313" key="6">
    <source>
        <dbReference type="Proteomes" id="UP000214646"/>
    </source>
</evidence>
<sequence length="114" mass="12876">MQVVWERKEATAAEVIAALTETTGWQHRTVRTLLARLVAKGVLAAEADGNRYLYRPLVSRRTCVREEGHSFLKKVFGGDATELLVHFVRGADISPAQIEELKRLLDEKHPRTKP</sequence>
<dbReference type="InterPro" id="IPR036388">
    <property type="entry name" value="WH-like_DNA-bd_sf"/>
</dbReference>
<name>A0A225DAK6_9BACT</name>
<keyword evidence="6" id="KW-1185">Reference proteome</keyword>
<dbReference type="PIRSF" id="PIRSF019455">
    <property type="entry name" value="CopR_AtkY"/>
    <property type="match status" value="1"/>
</dbReference>
<proteinExistence type="inferred from homology"/>
<protein>
    <submittedName>
        <fullName evidence="5">Transcriptional repressor, BlaI/MecI family</fullName>
    </submittedName>
</protein>
<comment type="caution">
    <text evidence="5">The sequence shown here is derived from an EMBL/GenBank/DDBJ whole genome shotgun (WGS) entry which is preliminary data.</text>
</comment>
<dbReference type="Gene3D" id="1.10.4040.10">
    <property type="entry name" value="Penicillinase repressor domain"/>
    <property type="match status" value="1"/>
</dbReference>
<evidence type="ECO:0000256" key="3">
    <source>
        <dbReference type="ARBA" id="ARBA00023125"/>
    </source>
</evidence>
<reference evidence="6" key="1">
    <citation type="submission" date="2017-06" db="EMBL/GenBank/DDBJ databases">
        <title>Genome analysis of Fimbriiglobus ruber SP5, the first member of the order Planctomycetales with confirmed chitinolytic capability.</title>
        <authorList>
            <person name="Ravin N.V."/>
            <person name="Rakitin A.L."/>
            <person name="Ivanova A.A."/>
            <person name="Beletsky A.V."/>
            <person name="Kulichevskaya I.S."/>
            <person name="Mardanov A.V."/>
            <person name="Dedysh S.N."/>
        </authorList>
    </citation>
    <scope>NUCLEOTIDE SEQUENCE [LARGE SCALE GENOMIC DNA]</scope>
    <source>
        <strain evidence="6">SP5</strain>
    </source>
</reference>
<dbReference type="GO" id="GO:0045892">
    <property type="term" value="P:negative regulation of DNA-templated transcription"/>
    <property type="evidence" value="ECO:0007669"/>
    <property type="project" value="InterPro"/>
</dbReference>
<dbReference type="InterPro" id="IPR036390">
    <property type="entry name" value="WH_DNA-bd_sf"/>
</dbReference>
<gene>
    <name evidence="5" type="ORF">FRUB_08141</name>
</gene>
<evidence type="ECO:0000256" key="1">
    <source>
        <dbReference type="ARBA" id="ARBA00011046"/>
    </source>
</evidence>